<accession>A0A7X5TRH9</accession>
<reference evidence="4 5" key="1">
    <citation type="submission" date="2020-02" db="EMBL/GenBank/DDBJ databases">
        <title>Sequencing the genomes of 1000 actinobacteria strains.</title>
        <authorList>
            <person name="Klenk H.-P."/>
        </authorList>
    </citation>
    <scope>NUCLEOTIDE SEQUENCE [LARGE SCALE GENOMIC DNA]</scope>
    <source>
        <strain evidence="4 5">DSM 27960</strain>
    </source>
</reference>
<feature type="region of interest" description="Disordered" evidence="1">
    <location>
        <begin position="1"/>
        <end position="23"/>
    </location>
</feature>
<feature type="compositionally biased region" description="Polar residues" evidence="1">
    <location>
        <begin position="1"/>
        <end position="13"/>
    </location>
</feature>
<evidence type="ECO:0000313" key="5">
    <source>
        <dbReference type="Proteomes" id="UP000541033"/>
    </source>
</evidence>
<dbReference type="InterPro" id="IPR025508">
    <property type="entry name" value="DUF4395"/>
</dbReference>
<gene>
    <name evidence="4" type="ORF">FHX76_000059</name>
</gene>
<organism evidence="4 5">
    <name type="scientific">Lysinibacter cavernae</name>
    <dbReference type="NCBI Taxonomy" id="1640652"/>
    <lineage>
        <taxon>Bacteria</taxon>
        <taxon>Bacillati</taxon>
        <taxon>Actinomycetota</taxon>
        <taxon>Actinomycetes</taxon>
        <taxon>Micrococcales</taxon>
        <taxon>Microbacteriaceae</taxon>
        <taxon>Lysinibacter</taxon>
    </lineage>
</organism>
<dbReference type="EMBL" id="JAAMOX010000001">
    <property type="protein sequence ID" value="NIH52191.1"/>
    <property type="molecule type" value="Genomic_DNA"/>
</dbReference>
<keyword evidence="2" id="KW-0472">Membrane</keyword>
<evidence type="ECO:0000256" key="1">
    <source>
        <dbReference type="SAM" id="MobiDB-lite"/>
    </source>
</evidence>
<feature type="transmembrane region" description="Helical" evidence="2">
    <location>
        <begin position="157"/>
        <end position="180"/>
    </location>
</feature>
<dbReference type="RefSeq" id="WP_341777812.1">
    <property type="nucleotide sequence ID" value="NZ_JAAMOX010000001.1"/>
</dbReference>
<feature type="transmembrane region" description="Helical" evidence="2">
    <location>
        <begin position="77"/>
        <end position="96"/>
    </location>
</feature>
<comment type="caution">
    <text evidence="4">The sequence shown here is derived from an EMBL/GenBank/DDBJ whole genome shotgun (WGS) entry which is preliminary data.</text>
</comment>
<sequence length="193" mass="19956">MSPSEASEATPKTQPKGIDPRGPRFGATITSVLLAITVFLGLIGTSASRLVGETSPPVDLGWALPSLTIAQRAADPAFILLVIIAALFAWGAFAGIQRHPYGLFFARVIRPRLAPSSERENPAAPTFAQGVGLIVVGIGLVLHLAGVPLALPLAAGAAFIAAFLNAAVGFCLGCQIYLLLQRAKPVGLRPNAT</sequence>
<evidence type="ECO:0000256" key="2">
    <source>
        <dbReference type="SAM" id="Phobius"/>
    </source>
</evidence>
<feature type="domain" description="DUF4395" evidence="3">
    <location>
        <begin position="18"/>
        <end position="182"/>
    </location>
</feature>
<evidence type="ECO:0000259" key="3">
    <source>
        <dbReference type="Pfam" id="PF14340"/>
    </source>
</evidence>
<name>A0A7X5TRH9_9MICO</name>
<feature type="transmembrane region" description="Helical" evidence="2">
    <location>
        <begin position="127"/>
        <end position="151"/>
    </location>
</feature>
<keyword evidence="2" id="KW-1133">Transmembrane helix</keyword>
<proteinExistence type="predicted"/>
<feature type="transmembrane region" description="Helical" evidence="2">
    <location>
        <begin position="25"/>
        <end position="47"/>
    </location>
</feature>
<keyword evidence="2" id="KW-0812">Transmembrane</keyword>
<dbReference type="Proteomes" id="UP000541033">
    <property type="component" value="Unassembled WGS sequence"/>
</dbReference>
<dbReference type="AlphaFoldDB" id="A0A7X5TRH9"/>
<evidence type="ECO:0000313" key="4">
    <source>
        <dbReference type="EMBL" id="NIH52191.1"/>
    </source>
</evidence>
<dbReference type="Pfam" id="PF14340">
    <property type="entry name" value="DUF4395"/>
    <property type="match status" value="1"/>
</dbReference>
<keyword evidence="5" id="KW-1185">Reference proteome</keyword>
<protein>
    <recommendedName>
        <fullName evidence="3">DUF4395 domain-containing protein</fullName>
    </recommendedName>
</protein>